<evidence type="ECO:0000256" key="9">
    <source>
        <dbReference type="ARBA" id="ARBA00023224"/>
    </source>
</evidence>
<dbReference type="Pfam" id="PF02949">
    <property type="entry name" value="7tm_6"/>
    <property type="match status" value="1"/>
</dbReference>
<evidence type="ECO:0000256" key="2">
    <source>
        <dbReference type="ARBA" id="ARBA00022475"/>
    </source>
</evidence>
<dbReference type="GO" id="GO:0005886">
    <property type="term" value="C:plasma membrane"/>
    <property type="evidence" value="ECO:0007669"/>
    <property type="project" value="UniProtKB-SubCell"/>
</dbReference>
<dbReference type="RefSeq" id="XP_005185292.1">
    <property type="nucleotide sequence ID" value="XM_005185235.2"/>
</dbReference>
<dbReference type="eggNOG" id="ENOG502R2C3">
    <property type="taxonomic scope" value="Eukaryota"/>
</dbReference>
<feature type="transmembrane region" description="Helical" evidence="10">
    <location>
        <begin position="175"/>
        <end position="194"/>
    </location>
</feature>
<dbReference type="AlphaFoldDB" id="A0A1I8M0X2"/>
<evidence type="ECO:0000313" key="12">
    <source>
        <dbReference type="Proteomes" id="UP001652621"/>
    </source>
</evidence>
<dbReference type="GO" id="GO:0007165">
    <property type="term" value="P:signal transduction"/>
    <property type="evidence" value="ECO:0007669"/>
    <property type="project" value="UniProtKB-KW"/>
</dbReference>
<evidence type="ECO:0000313" key="13">
    <source>
        <dbReference type="RefSeq" id="XP_005185292.1"/>
    </source>
</evidence>
<comment type="caution">
    <text evidence="10">Lacks conserved residue(s) required for the propagation of feature annotation.</text>
</comment>
<dbReference type="PANTHER" id="PTHR21137:SF35">
    <property type="entry name" value="ODORANT RECEPTOR 19A-RELATED"/>
    <property type="match status" value="1"/>
</dbReference>
<keyword evidence="6 10" id="KW-1133">Transmembrane helix</keyword>
<evidence type="ECO:0000256" key="4">
    <source>
        <dbReference type="ARBA" id="ARBA00022692"/>
    </source>
</evidence>
<dbReference type="EnsemblMetazoa" id="MDOA000137-RA">
    <property type="protein sequence ID" value="MDOA000137-PA"/>
    <property type="gene ID" value="MDOA000137"/>
</dbReference>
<organism evidence="11">
    <name type="scientific">Musca domestica</name>
    <name type="common">House fly</name>
    <dbReference type="NCBI Taxonomy" id="7370"/>
    <lineage>
        <taxon>Eukaryota</taxon>
        <taxon>Metazoa</taxon>
        <taxon>Ecdysozoa</taxon>
        <taxon>Arthropoda</taxon>
        <taxon>Hexapoda</taxon>
        <taxon>Insecta</taxon>
        <taxon>Pterygota</taxon>
        <taxon>Neoptera</taxon>
        <taxon>Endopterygota</taxon>
        <taxon>Diptera</taxon>
        <taxon>Brachycera</taxon>
        <taxon>Muscomorpha</taxon>
        <taxon>Muscoidea</taxon>
        <taxon>Muscidae</taxon>
        <taxon>Musca</taxon>
    </lineage>
</organism>
<dbReference type="PANTHER" id="PTHR21137">
    <property type="entry name" value="ODORANT RECEPTOR"/>
    <property type="match status" value="1"/>
</dbReference>
<comment type="subcellular location">
    <subcellularLocation>
        <location evidence="1 10">Cell membrane</location>
        <topology evidence="1 10">Multi-pass membrane protein</topology>
    </subcellularLocation>
</comment>
<dbReference type="Proteomes" id="UP001652621">
    <property type="component" value="Unplaced"/>
</dbReference>
<keyword evidence="2" id="KW-1003">Cell membrane</keyword>
<evidence type="ECO:0000256" key="7">
    <source>
        <dbReference type="ARBA" id="ARBA00023136"/>
    </source>
</evidence>
<dbReference type="GeneID" id="101888432"/>
<accession>A0A1I8M0X2</accession>
<keyword evidence="12" id="KW-1185">Reference proteome</keyword>
<evidence type="ECO:0000256" key="3">
    <source>
        <dbReference type="ARBA" id="ARBA00022606"/>
    </source>
</evidence>
<feature type="transmembrane region" description="Helical" evidence="10">
    <location>
        <begin position="378"/>
        <end position="403"/>
    </location>
</feature>
<dbReference type="GO" id="GO:0005549">
    <property type="term" value="F:odorant binding"/>
    <property type="evidence" value="ECO:0007669"/>
    <property type="project" value="InterPro"/>
</dbReference>
<name>A0A1I8M0X2_MUSDO</name>
<dbReference type="GO" id="GO:0004984">
    <property type="term" value="F:olfactory receptor activity"/>
    <property type="evidence" value="ECO:0007669"/>
    <property type="project" value="InterPro"/>
</dbReference>
<dbReference type="KEGG" id="mde:101888432"/>
<comment type="similarity">
    <text evidence="10">Belongs to the insect chemoreceptor superfamily. Heteromeric odorant receptor channel (TC 1.A.69) family.</text>
</comment>
<dbReference type="VEuPathDB" id="VectorBase:MDOMA2_004886"/>
<sequence length="404" mass="46904">MEFHRPLLPNGEIAPLSWEIRLFFVNVSWPMKANAKLFTRIYDKATLVLGFLFFCYQNEAEMHYVVNNINDIGLALEGMATYLILVETHLRIYNKGLYKSSFREFLNEFYAKIYMEKSYNIETYLDIQRKLLPTKMCSYAYMLTLVTYFLVPVLGFFSNAHLVPFKTIFHYDLDIWYFYLPTLCLTLWIGVAVVSQLAAESNLLATIILHLNARYLHLQSDLKELQTRLASDMKLSTDKVLGEYRREFIEIVKRNVEYNDFAQKFQNQYSFCIFVMMAFSAVLLCVLAFKAATLGMTTKNITFITWIIGKIVELLVFGTLGSQLIETTDKMSSCYYMANWEDIILKSPKTTDNIELMKLIILSIELNQKPFSLTGYNYFSVSLATVVTILQGAGSYFTFLYAFR</sequence>
<feature type="transmembrane region" description="Helical" evidence="10">
    <location>
        <begin position="268"/>
        <end position="289"/>
    </location>
</feature>
<evidence type="ECO:0000256" key="6">
    <source>
        <dbReference type="ARBA" id="ARBA00022989"/>
    </source>
</evidence>
<protein>
    <recommendedName>
        <fullName evidence="10">Odorant receptor</fullName>
    </recommendedName>
</protein>
<proteinExistence type="inferred from homology"/>
<keyword evidence="9 10" id="KW-0807">Transducer</keyword>
<feature type="transmembrane region" description="Helical" evidence="10">
    <location>
        <begin position="139"/>
        <end position="163"/>
    </location>
</feature>
<dbReference type="OrthoDB" id="7845758at2759"/>
<evidence type="ECO:0000256" key="1">
    <source>
        <dbReference type="ARBA" id="ARBA00004651"/>
    </source>
</evidence>
<evidence type="ECO:0000313" key="11">
    <source>
        <dbReference type="EnsemblMetazoa" id="MDOA000137-PA"/>
    </source>
</evidence>
<keyword evidence="5 10" id="KW-0552">Olfaction</keyword>
<dbReference type="InterPro" id="IPR004117">
    <property type="entry name" value="7tm6_olfct_rcpt"/>
</dbReference>
<gene>
    <name evidence="11" type="primary">101888432</name>
    <name evidence="13" type="synonym">LOC101888432</name>
</gene>
<keyword evidence="3 10" id="KW-0716">Sensory transduction</keyword>
<keyword evidence="4 10" id="KW-0812">Transmembrane</keyword>
<evidence type="ECO:0000256" key="5">
    <source>
        <dbReference type="ARBA" id="ARBA00022725"/>
    </source>
</evidence>
<keyword evidence="7 10" id="KW-0472">Membrane</keyword>
<keyword evidence="8 10" id="KW-0675">Receptor</keyword>
<evidence type="ECO:0000256" key="8">
    <source>
        <dbReference type="ARBA" id="ARBA00023170"/>
    </source>
</evidence>
<dbReference type="VEuPathDB" id="VectorBase:MDOA000137"/>
<evidence type="ECO:0000256" key="10">
    <source>
        <dbReference type="RuleBase" id="RU351113"/>
    </source>
</evidence>
<reference evidence="11" key="1">
    <citation type="submission" date="2020-05" db="UniProtKB">
        <authorList>
            <consortium name="EnsemblMetazoa"/>
        </authorList>
    </citation>
    <scope>IDENTIFICATION</scope>
    <source>
        <strain evidence="11">Aabys</strain>
    </source>
</reference>
<feature type="transmembrane region" description="Helical" evidence="10">
    <location>
        <begin position="301"/>
        <end position="321"/>
    </location>
</feature>
<reference evidence="13" key="2">
    <citation type="submission" date="2025-04" db="UniProtKB">
        <authorList>
            <consortium name="RefSeq"/>
        </authorList>
    </citation>
    <scope>IDENTIFICATION</scope>
    <source>
        <strain evidence="13">Aabys</strain>
    </source>
</reference>